<dbReference type="PANTHER" id="PTHR45527:SF16">
    <property type="entry name" value="NONRIBOSOMAL PEPTIDE SYNTHASE ATNA-RELATED"/>
    <property type="match status" value="1"/>
</dbReference>
<dbReference type="GO" id="GO:0016874">
    <property type="term" value="F:ligase activity"/>
    <property type="evidence" value="ECO:0007669"/>
    <property type="project" value="UniProtKB-KW"/>
</dbReference>
<feature type="non-terminal residue" evidence="5">
    <location>
        <position position="1"/>
    </location>
</feature>
<proteinExistence type="predicted"/>
<dbReference type="OrthoDB" id="416786at2759"/>
<dbReference type="SUPFAM" id="SSF47336">
    <property type="entry name" value="ACP-like"/>
    <property type="match status" value="1"/>
</dbReference>
<dbReference type="GO" id="GO:0031177">
    <property type="term" value="F:phosphopantetheine binding"/>
    <property type="evidence" value="ECO:0007669"/>
    <property type="project" value="TreeGrafter"/>
</dbReference>
<evidence type="ECO:0000256" key="1">
    <source>
        <dbReference type="ARBA" id="ARBA00022450"/>
    </source>
</evidence>
<dbReference type="SUPFAM" id="SSF52777">
    <property type="entry name" value="CoA-dependent acyltransferases"/>
    <property type="match status" value="1"/>
</dbReference>
<evidence type="ECO:0000256" key="2">
    <source>
        <dbReference type="ARBA" id="ARBA00022553"/>
    </source>
</evidence>
<dbReference type="EMBL" id="KZ806843">
    <property type="protein sequence ID" value="PVH90028.1"/>
    <property type="molecule type" value="Genomic_DNA"/>
</dbReference>
<evidence type="ECO:0000256" key="3">
    <source>
        <dbReference type="ARBA" id="ARBA00022598"/>
    </source>
</evidence>
<dbReference type="FunFam" id="1.10.1200.10:FF:000005">
    <property type="entry name" value="Nonribosomal peptide synthetase 1"/>
    <property type="match status" value="1"/>
</dbReference>
<keyword evidence="5" id="KW-0808">Transferase</keyword>
<dbReference type="InterPro" id="IPR023213">
    <property type="entry name" value="CAT-like_dom_sf"/>
</dbReference>
<keyword evidence="5" id="KW-0012">Acyltransferase</keyword>
<dbReference type="GO" id="GO:0005737">
    <property type="term" value="C:cytoplasm"/>
    <property type="evidence" value="ECO:0007669"/>
    <property type="project" value="TreeGrafter"/>
</dbReference>
<dbReference type="InterPro" id="IPR009081">
    <property type="entry name" value="PP-bd_ACP"/>
</dbReference>
<dbReference type="PROSITE" id="PS50075">
    <property type="entry name" value="CARRIER"/>
    <property type="match status" value="1"/>
</dbReference>
<evidence type="ECO:0000313" key="5">
    <source>
        <dbReference type="EMBL" id="PVH90028.1"/>
    </source>
</evidence>
<accession>A0A2V1CWB9</accession>
<dbReference type="Gene3D" id="3.30.559.10">
    <property type="entry name" value="Chloramphenicol acetyltransferase-like domain"/>
    <property type="match status" value="2"/>
</dbReference>
<dbReference type="GO" id="GO:0016746">
    <property type="term" value="F:acyltransferase activity"/>
    <property type="evidence" value="ECO:0007669"/>
    <property type="project" value="UniProtKB-KW"/>
</dbReference>
<feature type="non-terminal residue" evidence="5">
    <location>
        <position position="292"/>
    </location>
</feature>
<dbReference type="InterPro" id="IPR036736">
    <property type="entry name" value="ACP-like_sf"/>
</dbReference>
<name>A0A2V1CWB9_9PLEO</name>
<dbReference type="InterPro" id="IPR006162">
    <property type="entry name" value="Ppantetheine_attach_site"/>
</dbReference>
<dbReference type="AlphaFoldDB" id="A0A2V1CWB9"/>
<keyword evidence="1" id="KW-0596">Phosphopantetheine</keyword>
<feature type="domain" description="Carrier" evidence="4">
    <location>
        <begin position="1"/>
        <end position="68"/>
    </location>
</feature>
<dbReference type="GO" id="GO:0043041">
    <property type="term" value="P:amino acid activation for nonribosomal peptide biosynthetic process"/>
    <property type="evidence" value="ECO:0007669"/>
    <property type="project" value="TreeGrafter"/>
</dbReference>
<dbReference type="GO" id="GO:0044550">
    <property type="term" value="P:secondary metabolite biosynthetic process"/>
    <property type="evidence" value="ECO:0007669"/>
    <property type="project" value="TreeGrafter"/>
</dbReference>
<sequence length="292" mass="32632">LQSIWCPILGLPAGRIGIRDNFLRLGGDSLKAIALVHAARRAWLQLSVADIFLHPVLSEMAEFVRDSSATLIRDQGAEVARTQEEGKKISTLSMLNDGIDAIKSHASYQCCITVDDVEDIYPCTAMQVGMVVASSMTNLEDGDQAAGLYVLRRRIIFESPSAAMNFSTAWEVVRRRMPILRTRIIQYQSTFYQVVVKSDAAPIYNPPGSVADFYGRPLAELKVGPDNECEISLHHSIYDAVLLPRLLEDIRREYVQFSSGPTTPSQPPRMIPFRDFIQYLQSCDEKAASSFW</sequence>
<dbReference type="PANTHER" id="PTHR45527">
    <property type="entry name" value="NONRIBOSOMAL PEPTIDE SYNTHETASE"/>
    <property type="match status" value="1"/>
</dbReference>
<reference evidence="5 6" key="1">
    <citation type="journal article" date="2018" name="Sci. Rep.">
        <title>Comparative genomics provides insights into the lifestyle and reveals functional heterogeneity of dark septate endophytic fungi.</title>
        <authorList>
            <person name="Knapp D.G."/>
            <person name="Nemeth J.B."/>
            <person name="Barry K."/>
            <person name="Hainaut M."/>
            <person name="Henrissat B."/>
            <person name="Johnson J."/>
            <person name="Kuo A."/>
            <person name="Lim J.H.P."/>
            <person name="Lipzen A."/>
            <person name="Nolan M."/>
            <person name="Ohm R.A."/>
            <person name="Tamas L."/>
            <person name="Grigoriev I.V."/>
            <person name="Spatafora J.W."/>
            <person name="Nagy L.G."/>
            <person name="Kovacs G.M."/>
        </authorList>
    </citation>
    <scope>NUCLEOTIDE SEQUENCE [LARGE SCALE GENOMIC DNA]</scope>
    <source>
        <strain evidence="5 6">DSE2036</strain>
    </source>
</reference>
<organism evidence="5 6">
    <name type="scientific">Periconia macrospinosa</name>
    <dbReference type="NCBI Taxonomy" id="97972"/>
    <lineage>
        <taxon>Eukaryota</taxon>
        <taxon>Fungi</taxon>
        <taxon>Dikarya</taxon>
        <taxon>Ascomycota</taxon>
        <taxon>Pezizomycotina</taxon>
        <taxon>Dothideomycetes</taxon>
        <taxon>Pleosporomycetidae</taxon>
        <taxon>Pleosporales</taxon>
        <taxon>Massarineae</taxon>
        <taxon>Periconiaceae</taxon>
        <taxon>Periconia</taxon>
    </lineage>
</organism>
<keyword evidence="3" id="KW-0436">Ligase</keyword>
<dbReference type="STRING" id="97972.A0A2V1CWB9"/>
<evidence type="ECO:0000313" key="6">
    <source>
        <dbReference type="Proteomes" id="UP000244855"/>
    </source>
</evidence>
<dbReference type="Gene3D" id="1.10.1200.10">
    <property type="entry name" value="ACP-like"/>
    <property type="match status" value="1"/>
</dbReference>
<gene>
    <name evidence="5" type="ORF">DM02DRAFT_469709</name>
</gene>
<evidence type="ECO:0000259" key="4">
    <source>
        <dbReference type="PROSITE" id="PS50075"/>
    </source>
</evidence>
<keyword evidence="6" id="KW-1185">Reference proteome</keyword>
<dbReference type="Proteomes" id="UP000244855">
    <property type="component" value="Unassembled WGS sequence"/>
</dbReference>
<protein>
    <submittedName>
        <fullName evidence="5">CoA-dependent acyltransferase</fullName>
    </submittedName>
</protein>
<dbReference type="PROSITE" id="PS00012">
    <property type="entry name" value="PHOSPHOPANTETHEINE"/>
    <property type="match status" value="1"/>
</dbReference>
<dbReference type="Pfam" id="PF00550">
    <property type="entry name" value="PP-binding"/>
    <property type="match status" value="1"/>
</dbReference>
<keyword evidence="2" id="KW-0597">Phosphoprotein</keyword>